<keyword evidence="1 4" id="KW-0436">Ligase</keyword>
<keyword evidence="2 4" id="KW-0547">Nucleotide-binding</keyword>
<name>A0A7Z0I0R2_9RHOB</name>
<evidence type="ECO:0000256" key="1">
    <source>
        <dbReference type="ARBA" id="ARBA00022598"/>
    </source>
</evidence>
<evidence type="ECO:0000256" key="2">
    <source>
        <dbReference type="ARBA" id="ARBA00022741"/>
    </source>
</evidence>
<dbReference type="RefSeq" id="WP_179906607.1">
    <property type="nucleotide sequence ID" value="NZ_JACBXS010000025.1"/>
</dbReference>
<dbReference type="GO" id="GO:0004357">
    <property type="term" value="F:glutamate-cysteine ligase activity"/>
    <property type="evidence" value="ECO:0007669"/>
    <property type="project" value="UniProtKB-EC"/>
</dbReference>
<dbReference type="EC" id="6.3.2.2" evidence="4"/>
<reference evidence="5 6" key="1">
    <citation type="journal article" date="2000" name="Arch. Microbiol.">
        <title>Rhodobaca bogoriensis gen. nov. and sp. nov., an alkaliphilic purple nonsulfur bacterium from African Rift Valley soda lakes.</title>
        <authorList>
            <person name="Milford A.D."/>
            <person name="Achenbach L.A."/>
            <person name="Jung D.O."/>
            <person name="Madigan M.T."/>
        </authorList>
    </citation>
    <scope>NUCLEOTIDE SEQUENCE [LARGE SCALE GENOMIC DNA]</scope>
    <source>
        <strain evidence="5 6">2376</strain>
    </source>
</reference>
<evidence type="ECO:0000313" key="6">
    <source>
        <dbReference type="Proteomes" id="UP000529417"/>
    </source>
</evidence>
<dbReference type="PANTHER" id="PTHR36510:SF1">
    <property type="entry name" value="GLUTAMATE--CYSTEINE LIGASE 2-RELATED"/>
    <property type="match status" value="1"/>
</dbReference>
<sequence>MDHPSYSVGIEEEYLLIDRETLDLAPAPDALMEACRTELEDQVSPEFLQCQIEVGTRVCSTIAEARADLAHLRRTIARLTAEFGLAPLAVSCHPVADWHRQHHTEKTRYIELERDLAGVARRLLICGMHVHVGIDDDDLRIDIMAQLSYFLPHILALSTSSPFWQGQDTGLNCYRLTVFDNLPRTGLPPVFDSHAEYLRSVDVIRRAGVIEDTSKLWWDIRPSSRYPTLETRICDVMPRLNHTASVAAIIQCLTRMLVRLKRSNQRWRIYDRFLIGENRWRAQRHGVREGLIDFGRGAVIPFPDLLEELFDLIAPDAEALGCTAELHGARDILAQGTSADRQRRAFAQAIESGATRPEALNAVLRHLMEEYLEGV</sequence>
<dbReference type="AlphaFoldDB" id="A0A7Z0I0R2"/>
<dbReference type="InterPro" id="IPR011793">
    <property type="entry name" value="YbdK"/>
</dbReference>
<accession>A0A7Z0I0R2</accession>
<gene>
    <name evidence="5" type="ORF">HUK65_12480</name>
</gene>
<dbReference type="GO" id="GO:0005524">
    <property type="term" value="F:ATP binding"/>
    <property type="evidence" value="ECO:0007669"/>
    <property type="project" value="UniProtKB-KW"/>
</dbReference>
<keyword evidence="6" id="KW-1185">Reference proteome</keyword>
<dbReference type="NCBIfam" id="NF010039">
    <property type="entry name" value="PRK13515.1"/>
    <property type="match status" value="1"/>
</dbReference>
<evidence type="ECO:0000256" key="3">
    <source>
        <dbReference type="ARBA" id="ARBA00022840"/>
    </source>
</evidence>
<dbReference type="GO" id="GO:0042398">
    <property type="term" value="P:modified amino acid biosynthetic process"/>
    <property type="evidence" value="ECO:0007669"/>
    <property type="project" value="InterPro"/>
</dbReference>
<keyword evidence="3 4" id="KW-0067">ATP-binding</keyword>
<dbReference type="Proteomes" id="UP000529417">
    <property type="component" value="Unassembled WGS sequence"/>
</dbReference>
<dbReference type="SUPFAM" id="SSF55931">
    <property type="entry name" value="Glutamine synthetase/guanido kinase"/>
    <property type="match status" value="1"/>
</dbReference>
<comment type="catalytic activity">
    <reaction evidence="4">
        <text>L-cysteine + L-glutamate + ATP = gamma-L-glutamyl-L-cysteine + ADP + phosphate + H(+)</text>
        <dbReference type="Rhea" id="RHEA:13285"/>
        <dbReference type="ChEBI" id="CHEBI:15378"/>
        <dbReference type="ChEBI" id="CHEBI:29985"/>
        <dbReference type="ChEBI" id="CHEBI:30616"/>
        <dbReference type="ChEBI" id="CHEBI:35235"/>
        <dbReference type="ChEBI" id="CHEBI:43474"/>
        <dbReference type="ChEBI" id="CHEBI:58173"/>
        <dbReference type="ChEBI" id="CHEBI:456216"/>
        <dbReference type="EC" id="6.3.2.2"/>
    </reaction>
</comment>
<evidence type="ECO:0000256" key="4">
    <source>
        <dbReference type="HAMAP-Rule" id="MF_01609"/>
    </source>
</evidence>
<protein>
    <recommendedName>
        <fullName evidence="4">Putative glutamate--cysteine ligase 2</fullName>
        <ecNumber evidence="4">6.3.2.2</ecNumber>
    </recommendedName>
    <alternativeName>
        <fullName evidence="4">Gamma-glutamylcysteine synthetase 2</fullName>
        <shortName evidence="4">GCS 2</shortName>
        <shortName evidence="4">Gamma-GCS 2</shortName>
    </alternativeName>
</protein>
<dbReference type="PANTHER" id="PTHR36510">
    <property type="entry name" value="GLUTAMATE--CYSTEINE LIGASE 2-RELATED"/>
    <property type="match status" value="1"/>
</dbReference>
<dbReference type="Pfam" id="PF04107">
    <property type="entry name" value="GCS2"/>
    <property type="match status" value="1"/>
</dbReference>
<comment type="similarity">
    <text evidence="4">Belongs to the glutamate--cysteine ligase type 2 family. YbdK subfamily.</text>
</comment>
<dbReference type="InterPro" id="IPR006336">
    <property type="entry name" value="GCS2"/>
</dbReference>
<dbReference type="InterPro" id="IPR050141">
    <property type="entry name" value="GCL_type2/YbdK_subfam"/>
</dbReference>
<dbReference type="HAMAP" id="MF_01609">
    <property type="entry name" value="Glu_cys_ligase_2"/>
    <property type="match status" value="1"/>
</dbReference>
<dbReference type="EMBL" id="JACBXS010000025">
    <property type="protein sequence ID" value="NYS25809.1"/>
    <property type="molecule type" value="Genomic_DNA"/>
</dbReference>
<evidence type="ECO:0000313" key="5">
    <source>
        <dbReference type="EMBL" id="NYS25809.1"/>
    </source>
</evidence>
<dbReference type="InterPro" id="IPR014746">
    <property type="entry name" value="Gln_synth/guanido_kin_cat_dom"/>
</dbReference>
<organism evidence="5 6">
    <name type="scientific">Rhabdonatronobacter sediminivivens</name>
    <dbReference type="NCBI Taxonomy" id="2743469"/>
    <lineage>
        <taxon>Bacteria</taxon>
        <taxon>Pseudomonadati</taxon>
        <taxon>Pseudomonadota</taxon>
        <taxon>Alphaproteobacteria</taxon>
        <taxon>Rhodobacterales</taxon>
        <taxon>Paracoccaceae</taxon>
        <taxon>Rhabdonatronobacter</taxon>
    </lineage>
</organism>
<dbReference type="NCBIfam" id="TIGR02050">
    <property type="entry name" value="gshA_cyan_rel"/>
    <property type="match status" value="1"/>
</dbReference>
<comment type="function">
    <text evidence="4">ATP-dependent carboxylate-amine ligase which exhibits weak glutamate--cysteine ligase activity.</text>
</comment>
<dbReference type="Gene3D" id="3.30.590.20">
    <property type="match status" value="1"/>
</dbReference>
<comment type="caution">
    <text evidence="5">The sequence shown here is derived from an EMBL/GenBank/DDBJ whole genome shotgun (WGS) entry which is preliminary data.</text>
</comment>
<proteinExistence type="inferred from homology"/>